<dbReference type="NCBIfam" id="TIGR00254">
    <property type="entry name" value="GGDEF"/>
    <property type="match status" value="1"/>
</dbReference>
<dbReference type="InterPro" id="IPR000014">
    <property type="entry name" value="PAS"/>
</dbReference>
<comment type="subcellular location">
    <subcellularLocation>
        <location evidence="1">Membrane</location>
    </subcellularLocation>
</comment>
<dbReference type="SUPFAM" id="SSF55073">
    <property type="entry name" value="Nucleotide cyclase"/>
    <property type="match status" value="1"/>
</dbReference>
<dbReference type="Gene3D" id="3.30.450.20">
    <property type="entry name" value="PAS domain"/>
    <property type="match status" value="2"/>
</dbReference>
<keyword evidence="8" id="KW-0472">Membrane</keyword>
<evidence type="ECO:0000256" key="5">
    <source>
        <dbReference type="ARBA" id="ARBA00022777"/>
    </source>
</evidence>
<dbReference type="CDD" id="cd00130">
    <property type="entry name" value="PAS"/>
    <property type="match status" value="1"/>
</dbReference>
<evidence type="ECO:0000256" key="2">
    <source>
        <dbReference type="ARBA" id="ARBA00022553"/>
    </source>
</evidence>
<dbReference type="RefSeq" id="WP_313868863.1">
    <property type="nucleotide sequence ID" value="NZ_CP132507.1"/>
</dbReference>
<name>A0ABZ0B2R7_9BURK</name>
<feature type="transmembrane region" description="Helical" evidence="8">
    <location>
        <begin position="297"/>
        <end position="322"/>
    </location>
</feature>
<dbReference type="PROSITE" id="PS50887">
    <property type="entry name" value="GGDEF"/>
    <property type="match status" value="1"/>
</dbReference>
<evidence type="ECO:0000256" key="6">
    <source>
        <dbReference type="ARBA" id="ARBA00022840"/>
    </source>
</evidence>
<evidence type="ECO:0000256" key="4">
    <source>
        <dbReference type="ARBA" id="ARBA00022741"/>
    </source>
</evidence>
<organism evidence="10 11">
    <name type="scientific">Rhodoferax mekongensis</name>
    <dbReference type="NCBI Taxonomy" id="3068341"/>
    <lineage>
        <taxon>Bacteria</taxon>
        <taxon>Pseudomonadati</taxon>
        <taxon>Pseudomonadota</taxon>
        <taxon>Betaproteobacteria</taxon>
        <taxon>Burkholderiales</taxon>
        <taxon>Comamonadaceae</taxon>
        <taxon>Rhodoferax</taxon>
    </lineage>
</organism>
<dbReference type="EMBL" id="CP132507">
    <property type="protein sequence ID" value="WNO06143.1"/>
    <property type="molecule type" value="Genomic_DNA"/>
</dbReference>
<keyword evidence="10" id="KW-0548">Nucleotidyltransferase</keyword>
<keyword evidence="6" id="KW-0067">ATP-binding</keyword>
<keyword evidence="8" id="KW-0812">Transmembrane</keyword>
<keyword evidence="5" id="KW-0418">Kinase</keyword>
<sequence>MTRTKWHQKLAVRLVILGTLAVTFSVLWTVAVLVALAEEDTLKQRQALEVLEAERTAALLNEKTRQLIGMLEIVAGQLPMQSLNQFQEVQSLLAQRPLLIAAFDTVFFASKDGRMRVVHDDRGFRTTEISLQDRSYFTEVLYSGRPAISEPVMGRLSGEPVVVIAVPVVHESRVVGVLGGGIRVRTHPLLNGLQGRGSVADYQRDNTAQLVMVTDSQANIVWHPDAQKVGRGIDQEPVVAALMADWTRSGGPINAIGTAVSLPEQLGAYAGMTTANWIVWRIQSKASVLEPINQARWIALRAGAFVTLTLTVGLAILLWWLLAPLRLLQLRASKMFDTQLSIEEGWPKPVGEIGELGSLIQRVLREKAAIDLQADIKAAQLQSVLGAAPIAILLTRNRCFELVSPAACRILRRTENELVGQLARVIYFSNWEYEKLGPLVGEAFSNQREFEGELEFIRGDSTTFWGRLIGRPVSWSDSSAGTIWTVFDISDEKREREALEWKANHDALTGLANRAALIRQLERHIVDRGMQRPSALLLMDLDRFKPVNDQHGHAAGDAVLKGVALALVSCVRGGDLVARLGGDEFAVLLRDCTTEVALRVASSICETIKNQKIPWGGLNLEVGISVGVAPLLEEVTEFADWMACADQACYTAKELERGTVALYKSTAG</sequence>
<protein>
    <submittedName>
        <fullName evidence="10">Diguanylate cyclase</fullName>
        <ecNumber evidence="10">2.7.7.65</ecNumber>
    </submittedName>
</protein>
<reference evidence="10 11" key="1">
    <citation type="submission" date="2023-08" db="EMBL/GenBank/DDBJ databases">
        <title>Rhodoferax potami sp. nov. and Rhodoferax mekongensis sp. nov., isolated from the Mekong River in Thailand.</title>
        <authorList>
            <person name="Kitikhun S."/>
            <person name="Charoenyingcharoen P."/>
            <person name="Siriarchawattana P."/>
            <person name="Likhitrattanapisal S."/>
            <person name="Nilsakha T."/>
            <person name="Chanpet A."/>
            <person name="Rattanawaree P."/>
            <person name="Ingsriswang S."/>
        </authorList>
    </citation>
    <scope>NUCLEOTIDE SEQUENCE [LARGE SCALE GENOMIC DNA]</scope>
    <source>
        <strain evidence="10 11">TBRC 17307</strain>
    </source>
</reference>
<dbReference type="InterPro" id="IPR029787">
    <property type="entry name" value="Nucleotide_cyclase"/>
</dbReference>
<dbReference type="SUPFAM" id="SSF55785">
    <property type="entry name" value="PYP-like sensor domain (PAS domain)"/>
    <property type="match status" value="1"/>
</dbReference>
<proteinExistence type="predicted"/>
<dbReference type="Proteomes" id="UP001302257">
    <property type="component" value="Chromosome"/>
</dbReference>
<keyword evidence="4" id="KW-0547">Nucleotide-binding</keyword>
<feature type="domain" description="GGDEF" evidence="9">
    <location>
        <begin position="532"/>
        <end position="665"/>
    </location>
</feature>
<evidence type="ECO:0000256" key="7">
    <source>
        <dbReference type="ARBA" id="ARBA00023012"/>
    </source>
</evidence>
<dbReference type="EC" id="2.7.7.65" evidence="10"/>
<keyword evidence="7" id="KW-0902">Two-component regulatory system</keyword>
<evidence type="ECO:0000313" key="11">
    <source>
        <dbReference type="Proteomes" id="UP001302257"/>
    </source>
</evidence>
<dbReference type="InterPro" id="IPR029151">
    <property type="entry name" value="Sensor-like_sf"/>
</dbReference>
<evidence type="ECO:0000256" key="8">
    <source>
        <dbReference type="SAM" id="Phobius"/>
    </source>
</evidence>
<dbReference type="InterPro" id="IPR035965">
    <property type="entry name" value="PAS-like_dom_sf"/>
</dbReference>
<evidence type="ECO:0000256" key="3">
    <source>
        <dbReference type="ARBA" id="ARBA00022679"/>
    </source>
</evidence>
<keyword evidence="2" id="KW-0597">Phosphoprotein</keyword>
<dbReference type="CDD" id="cd01949">
    <property type="entry name" value="GGDEF"/>
    <property type="match status" value="1"/>
</dbReference>
<dbReference type="InterPro" id="IPR000160">
    <property type="entry name" value="GGDEF_dom"/>
</dbReference>
<keyword evidence="3 10" id="KW-0808">Transferase</keyword>
<gene>
    <name evidence="10" type="ORF">RAN89_06855</name>
</gene>
<dbReference type="NCBIfam" id="TIGR00229">
    <property type="entry name" value="sensory_box"/>
    <property type="match status" value="1"/>
</dbReference>
<evidence type="ECO:0000313" key="10">
    <source>
        <dbReference type="EMBL" id="WNO06143.1"/>
    </source>
</evidence>
<keyword evidence="8" id="KW-1133">Transmembrane helix</keyword>
<evidence type="ECO:0000259" key="9">
    <source>
        <dbReference type="PROSITE" id="PS50887"/>
    </source>
</evidence>
<dbReference type="Pfam" id="PF00990">
    <property type="entry name" value="GGDEF"/>
    <property type="match status" value="1"/>
</dbReference>
<dbReference type="SUPFAM" id="SSF103190">
    <property type="entry name" value="Sensory domain-like"/>
    <property type="match status" value="1"/>
</dbReference>
<dbReference type="Gene3D" id="3.30.70.270">
    <property type="match status" value="1"/>
</dbReference>
<keyword evidence="11" id="KW-1185">Reference proteome</keyword>
<dbReference type="SMART" id="SM00267">
    <property type="entry name" value="GGDEF"/>
    <property type="match status" value="1"/>
</dbReference>
<dbReference type="PANTHER" id="PTHR44757:SF2">
    <property type="entry name" value="BIOFILM ARCHITECTURE MAINTENANCE PROTEIN MBAA"/>
    <property type="match status" value="1"/>
</dbReference>
<dbReference type="InterPro" id="IPR052155">
    <property type="entry name" value="Biofilm_reg_signaling"/>
</dbReference>
<dbReference type="Pfam" id="PF13426">
    <property type="entry name" value="PAS_9"/>
    <property type="match status" value="1"/>
</dbReference>
<accession>A0ABZ0B2R7</accession>
<evidence type="ECO:0000256" key="1">
    <source>
        <dbReference type="ARBA" id="ARBA00004370"/>
    </source>
</evidence>
<dbReference type="GO" id="GO:0052621">
    <property type="term" value="F:diguanylate cyclase activity"/>
    <property type="evidence" value="ECO:0007669"/>
    <property type="project" value="UniProtKB-EC"/>
</dbReference>
<dbReference type="InterPro" id="IPR043128">
    <property type="entry name" value="Rev_trsase/Diguanyl_cyclase"/>
</dbReference>
<dbReference type="PANTHER" id="PTHR44757">
    <property type="entry name" value="DIGUANYLATE CYCLASE DGCP"/>
    <property type="match status" value="1"/>
</dbReference>